<evidence type="ECO:0000313" key="1">
    <source>
        <dbReference type="EMBL" id="OAK56409.1"/>
    </source>
</evidence>
<dbReference type="EMBL" id="LVHI01000004">
    <property type="protein sequence ID" value="OAK56409.1"/>
    <property type="molecule type" value="Genomic_DNA"/>
</dbReference>
<protein>
    <submittedName>
        <fullName evidence="1">Uncharacterized protein</fullName>
    </submittedName>
</protein>
<organism evidence="1 2">
    <name type="scientific">Rhodococcoides kyotonense</name>
    <dbReference type="NCBI Taxonomy" id="398843"/>
    <lineage>
        <taxon>Bacteria</taxon>
        <taxon>Bacillati</taxon>
        <taxon>Actinomycetota</taxon>
        <taxon>Actinomycetes</taxon>
        <taxon>Mycobacteriales</taxon>
        <taxon>Nocardiaceae</taxon>
        <taxon>Rhodococcoides</taxon>
    </lineage>
</organism>
<reference evidence="1 2" key="1">
    <citation type="submission" date="2016-03" db="EMBL/GenBank/DDBJ databases">
        <title>Genome sequence of Rhodococcus kyotonensis KB10.</title>
        <authorList>
            <person name="Jeong H."/>
            <person name="Hong C.E."/>
            <person name="Jo S.H."/>
            <person name="Park J.M."/>
        </authorList>
    </citation>
    <scope>NUCLEOTIDE SEQUENCE [LARGE SCALE GENOMIC DNA]</scope>
    <source>
        <strain evidence="1 2">KB10</strain>
    </source>
</reference>
<dbReference type="Proteomes" id="UP000077519">
    <property type="component" value="Unassembled WGS sequence"/>
</dbReference>
<sequence>MNKDVAVPCAIVVTALAIVVLLGTGSARPVQAVGYSYDGVTWEHVLPTPLLDKQIRWVPGDRRDVAFHVFNDTDNDGRIQVQVRTDNRKFGESLTVSIDGTPYSSGCGAVLVGAHEKRRIGATVDMAVNAGNATQNAQSVVELMVRWDNEDDVECATASGEREGAYS</sequence>
<accession>A0A177YMG6</accession>
<dbReference type="AlphaFoldDB" id="A0A177YMG6"/>
<evidence type="ECO:0000313" key="2">
    <source>
        <dbReference type="Proteomes" id="UP000077519"/>
    </source>
</evidence>
<dbReference type="RefSeq" id="WP_068421916.1">
    <property type="nucleotide sequence ID" value="NZ_LVHI01000004.1"/>
</dbReference>
<keyword evidence="2" id="KW-1185">Reference proteome</keyword>
<proteinExistence type="predicted"/>
<gene>
    <name evidence="1" type="ORF">A3K89_16430</name>
</gene>
<comment type="caution">
    <text evidence="1">The sequence shown here is derived from an EMBL/GenBank/DDBJ whole genome shotgun (WGS) entry which is preliminary data.</text>
</comment>
<name>A0A177YMG6_9NOCA</name>